<dbReference type="UniPathway" id="UPA00251">
    <property type="reaction ID" value="UER00324"/>
</dbReference>
<dbReference type="HOGENOM" id="CLU_009629_1_0_1"/>
<evidence type="ECO:0000256" key="6">
    <source>
        <dbReference type="ARBA" id="ARBA00022827"/>
    </source>
</evidence>
<keyword evidence="15" id="KW-1185">Reference proteome</keyword>
<proteinExistence type="inferred from homology"/>
<evidence type="ECO:0000259" key="13">
    <source>
        <dbReference type="Pfam" id="PF01593"/>
    </source>
</evidence>
<comment type="pathway">
    <text evidence="2 11">Porphyrin-containing compound metabolism; protoporphyrin-IX biosynthesis; protoporphyrin-IX from protoporphyrinogen-IX: step 1/1.</text>
</comment>
<dbReference type="InterPro" id="IPR004572">
    <property type="entry name" value="Protoporphyrinogen_oxidase"/>
</dbReference>
<evidence type="ECO:0000313" key="15">
    <source>
        <dbReference type="Proteomes" id="UP000028545"/>
    </source>
</evidence>
<comment type="function">
    <text evidence="1 11">Catalyzes the 6-electron oxidation of protoporphyrinogen-IX to form protoporphyrin-IX.</text>
</comment>
<accession>A0A084GBD7</accession>
<evidence type="ECO:0000256" key="9">
    <source>
        <dbReference type="ARBA" id="ARBA00023244"/>
    </source>
</evidence>
<evidence type="ECO:0000256" key="11">
    <source>
        <dbReference type="RuleBase" id="RU367069"/>
    </source>
</evidence>
<dbReference type="NCBIfam" id="TIGR00562">
    <property type="entry name" value="proto_IX_ox"/>
    <property type="match status" value="1"/>
</dbReference>
<dbReference type="InterPro" id="IPR050464">
    <property type="entry name" value="Zeta_carotene_desat/Oxidored"/>
</dbReference>
<keyword evidence="7 11" id="KW-0560">Oxidoreductase</keyword>
<dbReference type="Pfam" id="PF01593">
    <property type="entry name" value="Amino_oxidase"/>
    <property type="match status" value="1"/>
</dbReference>
<evidence type="ECO:0000256" key="2">
    <source>
        <dbReference type="ARBA" id="ARBA00005073"/>
    </source>
</evidence>
<dbReference type="GO" id="GO:0006782">
    <property type="term" value="P:protoporphyrinogen IX biosynthetic process"/>
    <property type="evidence" value="ECO:0007669"/>
    <property type="project" value="UniProtKB-UniRule"/>
</dbReference>
<dbReference type="EMBL" id="JOWA01000088">
    <property type="protein sequence ID" value="KEZ44649.1"/>
    <property type="molecule type" value="Genomic_DNA"/>
</dbReference>
<dbReference type="Proteomes" id="UP000028545">
    <property type="component" value="Unassembled WGS sequence"/>
</dbReference>
<evidence type="ECO:0000256" key="1">
    <source>
        <dbReference type="ARBA" id="ARBA00002600"/>
    </source>
</evidence>
<dbReference type="SUPFAM" id="SSF51905">
    <property type="entry name" value="FAD/NAD(P)-binding domain"/>
    <property type="match status" value="1"/>
</dbReference>
<dbReference type="KEGG" id="sapo:SAPIO_CDS3694"/>
<comment type="similarity">
    <text evidence="3 11">Belongs to the protoporphyrinogen/coproporphyrinogen oxidase family. Protoporphyrinogen oxidase subfamily.</text>
</comment>
<dbReference type="VEuPathDB" id="FungiDB:SAPIO_CDS3694"/>
<evidence type="ECO:0000256" key="8">
    <source>
        <dbReference type="ARBA" id="ARBA00023133"/>
    </source>
</evidence>
<protein>
    <recommendedName>
        <fullName evidence="4 11">Protoporphyrinogen oxidase</fullName>
        <ecNumber evidence="4 11">1.3.3.4</ecNumber>
    </recommendedName>
</protein>
<dbReference type="GeneID" id="27722766"/>
<dbReference type="SUPFAM" id="SSF54373">
    <property type="entry name" value="FAD-linked reductases, C-terminal domain"/>
    <property type="match status" value="1"/>
</dbReference>
<comment type="catalytic activity">
    <reaction evidence="10 11">
        <text>protoporphyrinogen IX + 3 O2 = protoporphyrin IX + 3 H2O2</text>
        <dbReference type="Rhea" id="RHEA:25576"/>
        <dbReference type="ChEBI" id="CHEBI:15379"/>
        <dbReference type="ChEBI" id="CHEBI:16240"/>
        <dbReference type="ChEBI" id="CHEBI:57306"/>
        <dbReference type="ChEBI" id="CHEBI:57307"/>
        <dbReference type="EC" id="1.3.3.4"/>
    </reaction>
</comment>
<evidence type="ECO:0000256" key="12">
    <source>
        <dbReference type="SAM" id="MobiDB-lite"/>
    </source>
</evidence>
<reference evidence="14 15" key="1">
    <citation type="journal article" date="2014" name="Genome Announc.">
        <title>Draft genome sequence of the pathogenic fungus Scedosporium apiospermum.</title>
        <authorList>
            <person name="Vandeputte P."/>
            <person name="Ghamrawi S."/>
            <person name="Rechenmann M."/>
            <person name="Iltis A."/>
            <person name="Giraud S."/>
            <person name="Fleury M."/>
            <person name="Thornton C."/>
            <person name="Delhaes L."/>
            <person name="Meyer W."/>
            <person name="Papon N."/>
            <person name="Bouchara J.P."/>
        </authorList>
    </citation>
    <scope>NUCLEOTIDE SEQUENCE [LARGE SCALE GENOMIC DNA]</scope>
    <source>
        <strain evidence="14 15">IHEM 14462</strain>
    </source>
</reference>
<evidence type="ECO:0000256" key="4">
    <source>
        <dbReference type="ARBA" id="ARBA00012867"/>
    </source>
</evidence>
<sequence>MDITRVCPSCLRQAMARTTTAPRLTVASRRRLVPVPPLRRTALYRSQNGSIDGGRRGYTTASSASPPPPENVAVIGGGITGLTTAYYLAKFLPATSKITLYEARDRVGGWIHTVKKEAPDGQPVYFENGPRILRGLAGSGFRADDYVFYDMLADLNLPLKISPPRNKLLCYNDELVRLPPNILNPFTALKTSWQLLRGTHVVSGMTSAALAYRRANMRNLPHEAVEQDVSIGDWLRMTFGDAPAPRNVLSAMMHGIYGGNLDKLSFPSVMPAFWYNFHLEKGVDEVLIPRGDYELLKELDPRKRGIEEEVRAWSKAEVISFPDGMGSLASAIRDELEKKANVVLKPSTPVSKLRYISDQNKVELSTTSEPPSLHDKVISTTPSGLLAPTLPSPIPLNTRAVTMRTVSFFFPQPNLTTNLTGFGYLVPLTSPNPEQILGMFFDSDTYGLHDDEKRGTKVTVLMGGHFWSELSAQDMPGEEECVRRARQVLARHVGITQEPEMTHLGLASGCIPQHVVSHRAIMTAADEALRSQFKGKLAVAGGSYTAVGVMPAMRAGYDVACEVAGVGERGETVGDTGLAQFRGRQGADVIAVPREELNALGKQLRGSSAVGRWFSGR</sequence>
<keyword evidence="5 11" id="KW-0285">Flavoprotein</keyword>
<dbReference type="InterPro" id="IPR036188">
    <property type="entry name" value="FAD/NAD-bd_sf"/>
</dbReference>
<evidence type="ECO:0000256" key="10">
    <source>
        <dbReference type="ARBA" id="ARBA00047554"/>
    </source>
</evidence>
<gene>
    <name evidence="14" type="ORF">SAPIO_CDS3694</name>
</gene>
<dbReference type="PANTHER" id="PTHR42923">
    <property type="entry name" value="PROTOPORPHYRINOGEN OXIDASE"/>
    <property type="match status" value="1"/>
</dbReference>
<comment type="subcellular location">
    <subcellularLocation>
        <location evidence="11">Mitochondrion inner membrane</location>
    </subcellularLocation>
</comment>
<dbReference type="GO" id="GO:0005743">
    <property type="term" value="C:mitochondrial inner membrane"/>
    <property type="evidence" value="ECO:0007669"/>
    <property type="project" value="UniProtKB-SubCell"/>
</dbReference>
<evidence type="ECO:0000313" key="14">
    <source>
        <dbReference type="EMBL" id="KEZ44649.1"/>
    </source>
</evidence>
<dbReference type="EC" id="1.3.3.4" evidence="4 11"/>
<feature type="domain" description="Amine oxidase" evidence="13">
    <location>
        <begin position="79"/>
        <end position="563"/>
    </location>
</feature>
<feature type="region of interest" description="Disordered" evidence="12">
    <location>
        <begin position="44"/>
        <end position="70"/>
    </location>
</feature>
<dbReference type="PANTHER" id="PTHR42923:SF3">
    <property type="entry name" value="PROTOPORPHYRINOGEN OXIDASE"/>
    <property type="match status" value="1"/>
</dbReference>
<dbReference type="AlphaFoldDB" id="A0A084GBD7"/>
<evidence type="ECO:0000256" key="3">
    <source>
        <dbReference type="ARBA" id="ARBA00010551"/>
    </source>
</evidence>
<dbReference type="GO" id="GO:0004729">
    <property type="term" value="F:oxygen-dependent protoporphyrinogen oxidase activity"/>
    <property type="evidence" value="ECO:0007669"/>
    <property type="project" value="UniProtKB-UniRule"/>
</dbReference>
<keyword evidence="6 11" id="KW-0274">FAD</keyword>
<organism evidence="14 15">
    <name type="scientific">Pseudallescheria apiosperma</name>
    <name type="common">Scedosporium apiospermum</name>
    <dbReference type="NCBI Taxonomy" id="563466"/>
    <lineage>
        <taxon>Eukaryota</taxon>
        <taxon>Fungi</taxon>
        <taxon>Dikarya</taxon>
        <taxon>Ascomycota</taxon>
        <taxon>Pezizomycotina</taxon>
        <taxon>Sordariomycetes</taxon>
        <taxon>Hypocreomycetidae</taxon>
        <taxon>Microascales</taxon>
        <taxon>Microascaceae</taxon>
        <taxon>Scedosporium</taxon>
    </lineage>
</organism>
<dbReference type="OMA" id="EHNQAVQ"/>
<dbReference type="Gene3D" id="3.50.50.60">
    <property type="entry name" value="FAD/NAD(P)-binding domain"/>
    <property type="match status" value="1"/>
</dbReference>
<comment type="cofactor">
    <cofactor evidence="11">
        <name>FAD</name>
        <dbReference type="ChEBI" id="CHEBI:57692"/>
    </cofactor>
    <text evidence="11">Binds 1 FAD per subunit.</text>
</comment>
<name>A0A084GBD7_PSEDA</name>
<evidence type="ECO:0000256" key="5">
    <source>
        <dbReference type="ARBA" id="ARBA00022630"/>
    </source>
</evidence>
<keyword evidence="9 11" id="KW-0627">Porphyrin biosynthesis</keyword>
<dbReference type="InterPro" id="IPR002937">
    <property type="entry name" value="Amino_oxidase"/>
</dbReference>
<keyword evidence="8 11" id="KW-0350">Heme biosynthesis</keyword>
<dbReference type="RefSeq" id="XP_016644448.1">
    <property type="nucleotide sequence ID" value="XM_016786442.1"/>
</dbReference>
<evidence type="ECO:0000256" key="7">
    <source>
        <dbReference type="ARBA" id="ARBA00023002"/>
    </source>
</evidence>
<comment type="caution">
    <text evidence="14">The sequence shown here is derived from an EMBL/GenBank/DDBJ whole genome shotgun (WGS) entry which is preliminary data.</text>
</comment>
<dbReference type="OrthoDB" id="438553at2759"/>